<proteinExistence type="predicted"/>
<dbReference type="PANTHER" id="PTHR31080">
    <property type="entry name" value="PECTINESTERASE INHIBITOR-LIKE"/>
    <property type="match status" value="1"/>
</dbReference>
<dbReference type="InterPro" id="IPR051955">
    <property type="entry name" value="PME_Inhibitor"/>
</dbReference>
<dbReference type="EMBL" id="BJWL01000029">
    <property type="protein sequence ID" value="GFZ21732.1"/>
    <property type="molecule type" value="Genomic_DNA"/>
</dbReference>
<dbReference type="SUPFAM" id="SSF101148">
    <property type="entry name" value="Plant invertase/pectin methylesterase inhibitor"/>
    <property type="match status" value="1"/>
</dbReference>
<evidence type="ECO:0000256" key="1">
    <source>
        <dbReference type="ARBA" id="ARBA00022729"/>
    </source>
</evidence>
<dbReference type="AlphaFoldDB" id="A0A7J0HFA0"/>
<evidence type="ECO:0000259" key="2">
    <source>
        <dbReference type="SMART" id="SM00856"/>
    </source>
</evidence>
<dbReference type="NCBIfam" id="TIGR01614">
    <property type="entry name" value="PME_inhib"/>
    <property type="match status" value="1"/>
</dbReference>
<dbReference type="InterPro" id="IPR035513">
    <property type="entry name" value="Invertase/methylesterase_inhib"/>
</dbReference>
<dbReference type="Gene3D" id="1.20.140.40">
    <property type="entry name" value="Invertase/pectin methylesterase inhibitor family protein"/>
    <property type="match status" value="1"/>
</dbReference>
<keyword evidence="1" id="KW-0732">Signal</keyword>
<accession>A0A7J0HFA0</accession>
<dbReference type="GO" id="GO:0004857">
    <property type="term" value="F:enzyme inhibitor activity"/>
    <property type="evidence" value="ECO:0007669"/>
    <property type="project" value="InterPro"/>
</dbReference>
<dbReference type="InterPro" id="IPR006501">
    <property type="entry name" value="Pectinesterase_inhib_dom"/>
</dbReference>
<dbReference type="Proteomes" id="UP000585474">
    <property type="component" value="Unassembled WGS sequence"/>
</dbReference>
<organism evidence="3 4">
    <name type="scientific">Actinidia rufa</name>
    <dbReference type="NCBI Taxonomy" id="165716"/>
    <lineage>
        <taxon>Eukaryota</taxon>
        <taxon>Viridiplantae</taxon>
        <taxon>Streptophyta</taxon>
        <taxon>Embryophyta</taxon>
        <taxon>Tracheophyta</taxon>
        <taxon>Spermatophyta</taxon>
        <taxon>Magnoliopsida</taxon>
        <taxon>eudicotyledons</taxon>
        <taxon>Gunneridae</taxon>
        <taxon>Pentapetalae</taxon>
        <taxon>asterids</taxon>
        <taxon>Ericales</taxon>
        <taxon>Actinidiaceae</taxon>
        <taxon>Actinidia</taxon>
    </lineage>
</organism>
<evidence type="ECO:0000313" key="3">
    <source>
        <dbReference type="EMBL" id="GFZ21732.1"/>
    </source>
</evidence>
<keyword evidence="4" id="KW-1185">Reference proteome</keyword>
<comment type="caution">
    <text evidence="3">The sequence shown here is derived from an EMBL/GenBank/DDBJ whole genome shotgun (WGS) entry which is preliminary data.</text>
</comment>
<sequence>MTIRATSEHTKLAISMASKITTNSETASQLASIVGDCKDSYIDALDNLKEMMNALPSRDVGIMNSMLSAAIMDFSDCDDEFSGLNSPLLEFDAKLTKMTSNGLALIKLWSFIVVEVHIGC</sequence>
<reference evidence="3 4" key="1">
    <citation type="submission" date="2019-07" db="EMBL/GenBank/DDBJ databases">
        <title>De Novo Assembly of kiwifruit Actinidia rufa.</title>
        <authorList>
            <person name="Sugita-Konishi S."/>
            <person name="Sato K."/>
            <person name="Mori E."/>
            <person name="Abe Y."/>
            <person name="Kisaki G."/>
            <person name="Hamano K."/>
            <person name="Suezawa K."/>
            <person name="Otani M."/>
            <person name="Fukuda T."/>
            <person name="Manabe T."/>
            <person name="Gomi K."/>
            <person name="Tabuchi M."/>
            <person name="Akimitsu K."/>
            <person name="Kataoka I."/>
        </authorList>
    </citation>
    <scope>NUCLEOTIDE SEQUENCE [LARGE SCALE GENOMIC DNA]</scope>
    <source>
        <strain evidence="4">cv. Fuchu</strain>
    </source>
</reference>
<evidence type="ECO:0000313" key="4">
    <source>
        <dbReference type="Proteomes" id="UP000585474"/>
    </source>
</evidence>
<name>A0A7J0HFA0_9ERIC</name>
<dbReference type="SMART" id="SM00856">
    <property type="entry name" value="PMEI"/>
    <property type="match status" value="1"/>
</dbReference>
<feature type="domain" description="Pectinesterase inhibitor" evidence="2">
    <location>
        <begin position="1"/>
        <end position="105"/>
    </location>
</feature>
<dbReference type="CDD" id="cd15800">
    <property type="entry name" value="PMEI-like_2"/>
    <property type="match status" value="1"/>
</dbReference>
<protein>
    <recommendedName>
        <fullName evidence="2">Pectinesterase inhibitor domain-containing protein</fullName>
    </recommendedName>
</protein>
<gene>
    <name evidence="3" type="ORF">Acr_29g0008940</name>
</gene>
<dbReference type="Pfam" id="PF04043">
    <property type="entry name" value="PMEI"/>
    <property type="match status" value="1"/>
</dbReference>
<dbReference type="OrthoDB" id="770764at2759"/>
<dbReference type="PANTHER" id="PTHR31080:SF68">
    <property type="entry name" value="PLANT INVERTASE_PECTIN METHYLESTERASE INHIBITOR SUPERFAMILY PROTEIN"/>
    <property type="match status" value="1"/>
</dbReference>